<feature type="transmembrane region" description="Helical" evidence="2">
    <location>
        <begin position="362"/>
        <end position="379"/>
    </location>
</feature>
<evidence type="ECO:0000313" key="4">
    <source>
        <dbReference type="Proteomes" id="UP000009168"/>
    </source>
</evidence>
<keyword evidence="2" id="KW-1133">Transmembrane helix</keyword>
<dbReference type="GeneID" id="7830518"/>
<feature type="transmembrane region" description="Helical" evidence="2">
    <location>
        <begin position="513"/>
        <end position="534"/>
    </location>
</feature>
<dbReference type="HOGENOM" id="CLU_521293_0_0_1"/>
<keyword evidence="4" id="KW-1185">Reference proteome</keyword>
<protein>
    <submittedName>
        <fullName evidence="3">Transmembrane protein, putative</fullName>
    </submittedName>
</protein>
<gene>
    <name evidence="3" type="ORF">TTHERM_01123900</name>
</gene>
<evidence type="ECO:0000256" key="2">
    <source>
        <dbReference type="SAM" id="Phobius"/>
    </source>
</evidence>
<feature type="region of interest" description="Disordered" evidence="1">
    <location>
        <begin position="1"/>
        <end position="21"/>
    </location>
</feature>
<keyword evidence="2" id="KW-0472">Membrane</keyword>
<accession>Q22B48</accession>
<evidence type="ECO:0000313" key="3">
    <source>
        <dbReference type="EMBL" id="EAR82507.2"/>
    </source>
</evidence>
<sequence>MKVQENYIFSDKNQANPQDVSDQKTPFIYVTSSSQTQIEEDNNINNKQVQQINKQQDIQPVNTHNLQQESLRQDGRQELPKSIFYYQKIQNKDLIPYPQEDSIEIIQPQNIEMQQLKTSFLTVPQQQKNYETYQQIYTKKSTIASGQPLKVIAEDPRGSISDTNIDKFSIDQYDCREQDLPSARPSSDSYIQRKPKTSVVYGSGFAFHVEDICEVREDSLLFKDKEGQVQKVEITNQLTNDINKVSRYFKKPILLKPVYQNVNIQYAWCLLFLGTLANGIIPSWIQYMPAEKYLRIAWRFFMQFFLMIPFAQYEFRTGDEKVKAKYSISYIMKPENLKKLFLSSFTQSTWFCFTLFCFEWTYVSHAIILGNLVNFYLFLQRVIKKDQIHYIEIFGGIITTMGVTFVLADNIFFDASDLPPSAYHYKMTKFIHRPNWQRVLFGNGSSLFVSFLMSKLAKHQAAAREVFPTHLNTILTFFLNMFNLTLLSYFFSGMDFVKDPSWGWYGLFTEQNFVSFLLMSILLGMGSFVSMFIVSKVFVPLVPQTAQLFEPIISTLALQALGVQILPEGLTCLGYALILPGLFSIILGQYFIQQQNQKKS</sequence>
<dbReference type="STRING" id="312017.Q22B48"/>
<feature type="transmembrane region" description="Helical" evidence="2">
    <location>
        <begin position="266"/>
        <end position="285"/>
    </location>
</feature>
<keyword evidence="2 3" id="KW-0812">Transmembrane</keyword>
<feature type="transmembrane region" description="Helical" evidence="2">
    <location>
        <begin position="297"/>
        <end position="315"/>
    </location>
</feature>
<dbReference type="InParanoid" id="Q22B48"/>
<evidence type="ECO:0000256" key="1">
    <source>
        <dbReference type="SAM" id="MobiDB-lite"/>
    </source>
</evidence>
<organism evidence="3 4">
    <name type="scientific">Tetrahymena thermophila (strain SB210)</name>
    <dbReference type="NCBI Taxonomy" id="312017"/>
    <lineage>
        <taxon>Eukaryota</taxon>
        <taxon>Sar</taxon>
        <taxon>Alveolata</taxon>
        <taxon>Ciliophora</taxon>
        <taxon>Intramacronucleata</taxon>
        <taxon>Oligohymenophorea</taxon>
        <taxon>Hymenostomatida</taxon>
        <taxon>Tetrahymenina</taxon>
        <taxon>Tetrahymenidae</taxon>
        <taxon>Tetrahymena</taxon>
    </lineage>
</organism>
<proteinExistence type="predicted"/>
<reference evidence="4" key="1">
    <citation type="journal article" date="2006" name="PLoS Biol.">
        <title>Macronuclear genome sequence of the ciliate Tetrahymena thermophila, a model eukaryote.</title>
        <authorList>
            <person name="Eisen J.A."/>
            <person name="Coyne R.S."/>
            <person name="Wu M."/>
            <person name="Wu D."/>
            <person name="Thiagarajan M."/>
            <person name="Wortman J.R."/>
            <person name="Badger J.H."/>
            <person name="Ren Q."/>
            <person name="Amedeo P."/>
            <person name="Jones K.M."/>
            <person name="Tallon L.J."/>
            <person name="Delcher A.L."/>
            <person name="Salzberg S.L."/>
            <person name="Silva J.C."/>
            <person name="Haas B.J."/>
            <person name="Majoros W.H."/>
            <person name="Farzad M."/>
            <person name="Carlton J.M."/>
            <person name="Smith R.K. Jr."/>
            <person name="Garg J."/>
            <person name="Pearlman R.E."/>
            <person name="Karrer K.M."/>
            <person name="Sun L."/>
            <person name="Manning G."/>
            <person name="Elde N.C."/>
            <person name="Turkewitz A.P."/>
            <person name="Asai D.J."/>
            <person name="Wilkes D.E."/>
            <person name="Wang Y."/>
            <person name="Cai H."/>
            <person name="Collins K."/>
            <person name="Stewart B.A."/>
            <person name="Lee S.R."/>
            <person name="Wilamowska K."/>
            <person name="Weinberg Z."/>
            <person name="Ruzzo W.L."/>
            <person name="Wloga D."/>
            <person name="Gaertig J."/>
            <person name="Frankel J."/>
            <person name="Tsao C.-C."/>
            <person name="Gorovsky M.A."/>
            <person name="Keeling P.J."/>
            <person name="Waller R.F."/>
            <person name="Patron N.J."/>
            <person name="Cherry J.M."/>
            <person name="Stover N.A."/>
            <person name="Krieger C.J."/>
            <person name="del Toro C."/>
            <person name="Ryder H.F."/>
            <person name="Williamson S.C."/>
            <person name="Barbeau R.A."/>
            <person name="Hamilton E.P."/>
            <person name="Orias E."/>
        </authorList>
    </citation>
    <scope>NUCLEOTIDE SEQUENCE [LARGE SCALE GENOMIC DNA]</scope>
    <source>
        <strain evidence="4">SB210</strain>
    </source>
</reference>
<dbReference type="KEGG" id="tet:TTHERM_01123900"/>
<feature type="transmembrane region" description="Helical" evidence="2">
    <location>
        <begin position="474"/>
        <end position="493"/>
    </location>
</feature>
<dbReference type="EMBL" id="GG662311">
    <property type="protein sequence ID" value="EAR82507.2"/>
    <property type="molecule type" value="Genomic_DNA"/>
</dbReference>
<name>Q22B48_TETTS</name>
<feature type="compositionally biased region" description="Polar residues" evidence="1">
    <location>
        <begin position="11"/>
        <end position="21"/>
    </location>
</feature>
<dbReference type="AlphaFoldDB" id="Q22B48"/>
<dbReference type="OrthoDB" id="312984at2759"/>
<dbReference type="RefSeq" id="XP_001030170.2">
    <property type="nucleotide sequence ID" value="XM_001030170.2"/>
</dbReference>
<feature type="transmembrane region" description="Helical" evidence="2">
    <location>
        <begin position="573"/>
        <end position="592"/>
    </location>
</feature>
<dbReference type="Proteomes" id="UP000009168">
    <property type="component" value="Unassembled WGS sequence"/>
</dbReference>
<feature type="transmembrane region" description="Helical" evidence="2">
    <location>
        <begin position="391"/>
        <end position="413"/>
    </location>
</feature>